<evidence type="ECO:0000313" key="5">
    <source>
        <dbReference type="RefSeq" id="XP_022298394.1"/>
    </source>
</evidence>
<keyword evidence="4" id="KW-1185">Reference proteome</keyword>
<dbReference type="KEGG" id="cvn:111107469"/>
<dbReference type="RefSeq" id="XP_022298394.1">
    <property type="nucleotide sequence ID" value="XM_022442686.1"/>
</dbReference>
<keyword evidence="1" id="KW-0863">Zinc-finger</keyword>
<dbReference type="SMART" id="SM00343">
    <property type="entry name" value="ZnF_C2HC"/>
    <property type="match status" value="1"/>
</dbReference>
<dbReference type="InterPro" id="IPR001878">
    <property type="entry name" value="Znf_CCHC"/>
</dbReference>
<dbReference type="PROSITE" id="PS50158">
    <property type="entry name" value="ZF_CCHC"/>
    <property type="match status" value="1"/>
</dbReference>
<gene>
    <name evidence="5" type="primary">LOC111107469</name>
</gene>
<dbReference type="InterPro" id="IPR036875">
    <property type="entry name" value="Znf_CCHC_sf"/>
</dbReference>
<dbReference type="Proteomes" id="UP000694844">
    <property type="component" value="Chromosome 8"/>
</dbReference>
<protein>
    <submittedName>
        <fullName evidence="5">Uncharacterized protein LOC111107469</fullName>
    </submittedName>
</protein>
<name>A0A8B8B6Q2_CRAVI</name>
<keyword evidence="1" id="KW-0479">Metal-binding</keyword>
<accession>A0A8B8B6Q2</accession>
<dbReference type="GO" id="GO:0003676">
    <property type="term" value="F:nucleic acid binding"/>
    <property type="evidence" value="ECO:0007669"/>
    <property type="project" value="InterPro"/>
</dbReference>
<feature type="compositionally biased region" description="Gly residues" evidence="2">
    <location>
        <begin position="22"/>
        <end position="34"/>
    </location>
</feature>
<reference evidence="5" key="1">
    <citation type="submission" date="2025-08" db="UniProtKB">
        <authorList>
            <consortium name="RefSeq"/>
        </authorList>
    </citation>
    <scope>IDENTIFICATION</scope>
    <source>
        <tissue evidence="5">Whole sample</tissue>
    </source>
</reference>
<evidence type="ECO:0000256" key="2">
    <source>
        <dbReference type="SAM" id="MobiDB-lite"/>
    </source>
</evidence>
<sequence length="159" mass="15902">MGDSTCYKCGKPGHFARECRSGGAGGGGGRGGFRGGRRPPEVTNVTTVEKLGTLPASALTKCRSPEEEEGGVVGVEPATPVERKATCPGTVLMEAPGEAAVEETRSATTATGPDIWPVIAPTLAAAVAAVVVVVAGNRLATTVESLGTLLASAPTAARM</sequence>
<evidence type="ECO:0000259" key="3">
    <source>
        <dbReference type="PROSITE" id="PS50158"/>
    </source>
</evidence>
<proteinExistence type="predicted"/>
<dbReference type="GO" id="GO:0008270">
    <property type="term" value="F:zinc ion binding"/>
    <property type="evidence" value="ECO:0007669"/>
    <property type="project" value="UniProtKB-KW"/>
</dbReference>
<dbReference type="Pfam" id="PF00098">
    <property type="entry name" value="zf-CCHC"/>
    <property type="match status" value="1"/>
</dbReference>
<dbReference type="GeneID" id="111107469"/>
<keyword evidence="1" id="KW-0862">Zinc</keyword>
<dbReference type="SUPFAM" id="SSF57756">
    <property type="entry name" value="Retrovirus zinc finger-like domains"/>
    <property type="match status" value="1"/>
</dbReference>
<organism evidence="4 5">
    <name type="scientific">Crassostrea virginica</name>
    <name type="common">Eastern oyster</name>
    <dbReference type="NCBI Taxonomy" id="6565"/>
    <lineage>
        <taxon>Eukaryota</taxon>
        <taxon>Metazoa</taxon>
        <taxon>Spiralia</taxon>
        <taxon>Lophotrochozoa</taxon>
        <taxon>Mollusca</taxon>
        <taxon>Bivalvia</taxon>
        <taxon>Autobranchia</taxon>
        <taxon>Pteriomorphia</taxon>
        <taxon>Ostreida</taxon>
        <taxon>Ostreoidea</taxon>
        <taxon>Ostreidae</taxon>
        <taxon>Crassostrea</taxon>
    </lineage>
</organism>
<dbReference type="Gene3D" id="4.10.60.10">
    <property type="entry name" value="Zinc finger, CCHC-type"/>
    <property type="match status" value="1"/>
</dbReference>
<evidence type="ECO:0000313" key="4">
    <source>
        <dbReference type="Proteomes" id="UP000694844"/>
    </source>
</evidence>
<dbReference type="AlphaFoldDB" id="A0A8B8B6Q2"/>
<evidence type="ECO:0000256" key="1">
    <source>
        <dbReference type="PROSITE-ProRule" id="PRU00047"/>
    </source>
</evidence>
<feature type="domain" description="CCHC-type" evidence="3">
    <location>
        <begin position="6"/>
        <end position="21"/>
    </location>
</feature>
<feature type="region of interest" description="Disordered" evidence="2">
    <location>
        <begin position="61"/>
        <end position="85"/>
    </location>
</feature>
<feature type="region of interest" description="Disordered" evidence="2">
    <location>
        <begin position="19"/>
        <end position="41"/>
    </location>
</feature>